<accession>A0A6J5P121</accession>
<dbReference type="EMBL" id="LR796418">
    <property type="protein sequence ID" value="CAB4143539.1"/>
    <property type="molecule type" value="Genomic_DNA"/>
</dbReference>
<evidence type="ECO:0000313" key="2">
    <source>
        <dbReference type="EMBL" id="CAB4162895.1"/>
    </source>
</evidence>
<proteinExistence type="predicted"/>
<dbReference type="Gene3D" id="3.40.91.30">
    <property type="match status" value="1"/>
</dbReference>
<gene>
    <name evidence="1" type="ORF">UFOVP436_170</name>
    <name evidence="2" type="ORF">UFOVP784_170</name>
</gene>
<sequence>MKNIGANPEDYFFSRSPKKTLPKFGKKKKVASTVTDHKNTKGNAYRHTKSGFREDLNLNMRSNWEANIARIFKAYSIEFEFEPKVFSFPIKRGTKGYIPDFYLTETEEWFEVKGYLDDKSKIKIKRFKKYYPEEFNKLTFVISKYASDAIKFAEELGIPHVIFYEDIRNAYMDKVSIWEGK</sequence>
<evidence type="ECO:0008006" key="3">
    <source>
        <dbReference type="Google" id="ProtNLM"/>
    </source>
</evidence>
<name>A0A6J5P121_9CAUD</name>
<evidence type="ECO:0000313" key="1">
    <source>
        <dbReference type="EMBL" id="CAB4143539.1"/>
    </source>
</evidence>
<organism evidence="2">
    <name type="scientific">uncultured Caudovirales phage</name>
    <dbReference type="NCBI Taxonomy" id="2100421"/>
    <lineage>
        <taxon>Viruses</taxon>
        <taxon>Duplodnaviria</taxon>
        <taxon>Heunggongvirae</taxon>
        <taxon>Uroviricota</taxon>
        <taxon>Caudoviricetes</taxon>
        <taxon>Peduoviridae</taxon>
        <taxon>Maltschvirus</taxon>
        <taxon>Maltschvirus maltsch</taxon>
    </lineage>
</organism>
<dbReference type="EMBL" id="LR796737">
    <property type="protein sequence ID" value="CAB4162895.1"/>
    <property type="molecule type" value="Genomic_DNA"/>
</dbReference>
<protein>
    <recommendedName>
        <fullName evidence="3">Endonuclease I</fullName>
    </recommendedName>
</protein>
<reference evidence="2" key="1">
    <citation type="submission" date="2020-04" db="EMBL/GenBank/DDBJ databases">
        <authorList>
            <person name="Chiriac C."/>
            <person name="Salcher M."/>
            <person name="Ghai R."/>
            <person name="Kavagutti S V."/>
        </authorList>
    </citation>
    <scope>NUCLEOTIDE SEQUENCE</scope>
</reference>